<keyword evidence="3" id="KW-1185">Reference proteome</keyword>
<gene>
    <name evidence="2" type="ORF">HAX54_003483</name>
</gene>
<name>A0ABS8WS83_DATST</name>
<dbReference type="EMBL" id="JACEIK010011599">
    <property type="protein sequence ID" value="MCE3215787.1"/>
    <property type="molecule type" value="Genomic_DNA"/>
</dbReference>
<evidence type="ECO:0000256" key="1">
    <source>
        <dbReference type="SAM" id="MobiDB-lite"/>
    </source>
</evidence>
<sequence length="65" mass="6817">MAKKRVSSSASRSKPPVGRGAAHGTTHGGSRARAHQKRTQTRPQANPQPEIVNGGQPRVVAPGRV</sequence>
<reference evidence="2 3" key="1">
    <citation type="journal article" date="2021" name="BMC Genomics">
        <title>Datura genome reveals duplications of psychoactive alkaloid biosynthetic genes and high mutation rate following tissue culture.</title>
        <authorList>
            <person name="Rajewski A."/>
            <person name="Carter-House D."/>
            <person name="Stajich J."/>
            <person name="Litt A."/>
        </authorList>
    </citation>
    <scope>NUCLEOTIDE SEQUENCE [LARGE SCALE GENOMIC DNA]</scope>
    <source>
        <strain evidence="2">AR-01</strain>
    </source>
</reference>
<feature type="compositionally biased region" description="Low complexity" evidence="1">
    <location>
        <begin position="7"/>
        <end position="29"/>
    </location>
</feature>
<evidence type="ECO:0000313" key="3">
    <source>
        <dbReference type="Proteomes" id="UP000823775"/>
    </source>
</evidence>
<dbReference type="Proteomes" id="UP000823775">
    <property type="component" value="Unassembled WGS sequence"/>
</dbReference>
<evidence type="ECO:0000313" key="2">
    <source>
        <dbReference type="EMBL" id="MCE3215787.1"/>
    </source>
</evidence>
<comment type="caution">
    <text evidence="2">The sequence shown here is derived from an EMBL/GenBank/DDBJ whole genome shotgun (WGS) entry which is preliminary data.</text>
</comment>
<feature type="region of interest" description="Disordered" evidence="1">
    <location>
        <begin position="1"/>
        <end position="65"/>
    </location>
</feature>
<organism evidence="2 3">
    <name type="scientific">Datura stramonium</name>
    <name type="common">Jimsonweed</name>
    <name type="synonym">Common thornapple</name>
    <dbReference type="NCBI Taxonomy" id="4076"/>
    <lineage>
        <taxon>Eukaryota</taxon>
        <taxon>Viridiplantae</taxon>
        <taxon>Streptophyta</taxon>
        <taxon>Embryophyta</taxon>
        <taxon>Tracheophyta</taxon>
        <taxon>Spermatophyta</taxon>
        <taxon>Magnoliopsida</taxon>
        <taxon>eudicotyledons</taxon>
        <taxon>Gunneridae</taxon>
        <taxon>Pentapetalae</taxon>
        <taxon>asterids</taxon>
        <taxon>lamiids</taxon>
        <taxon>Solanales</taxon>
        <taxon>Solanaceae</taxon>
        <taxon>Solanoideae</taxon>
        <taxon>Datureae</taxon>
        <taxon>Datura</taxon>
    </lineage>
</organism>
<accession>A0ABS8WS83</accession>
<proteinExistence type="predicted"/>
<protein>
    <submittedName>
        <fullName evidence="2">Uncharacterized protein</fullName>
    </submittedName>
</protein>
<feature type="compositionally biased region" description="Basic residues" evidence="1">
    <location>
        <begin position="30"/>
        <end position="40"/>
    </location>
</feature>